<reference evidence="1 2" key="1">
    <citation type="journal article" date="2016" name="Nat. Commun.">
        <title>Extremotolerant tardigrade genome and improved radiotolerance of human cultured cells by tardigrade-unique protein.</title>
        <authorList>
            <person name="Hashimoto T."/>
            <person name="Horikawa D.D."/>
            <person name="Saito Y."/>
            <person name="Kuwahara H."/>
            <person name="Kozuka-Hata H."/>
            <person name="Shin-I T."/>
            <person name="Minakuchi Y."/>
            <person name="Ohishi K."/>
            <person name="Motoyama A."/>
            <person name="Aizu T."/>
            <person name="Enomoto A."/>
            <person name="Kondo K."/>
            <person name="Tanaka S."/>
            <person name="Hara Y."/>
            <person name="Koshikawa S."/>
            <person name="Sagara H."/>
            <person name="Miura T."/>
            <person name="Yokobori S."/>
            <person name="Miyagawa K."/>
            <person name="Suzuki Y."/>
            <person name="Kubo T."/>
            <person name="Oyama M."/>
            <person name="Kohara Y."/>
            <person name="Fujiyama A."/>
            <person name="Arakawa K."/>
            <person name="Katayama T."/>
            <person name="Toyoda A."/>
            <person name="Kunieda T."/>
        </authorList>
    </citation>
    <scope>NUCLEOTIDE SEQUENCE [LARGE SCALE GENOMIC DNA]</scope>
    <source>
        <strain evidence="1 2">YOKOZUNA-1</strain>
    </source>
</reference>
<dbReference type="AlphaFoldDB" id="A0A1D1W626"/>
<evidence type="ECO:0000313" key="1">
    <source>
        <dbReference type="EMBL" id="GAV07648.1"/>
    </source>
</evidence>
<name>A0A1D1W626_RAMVA</name>
<proteinExistence type="predicted"/>
<gene>
    <name evidence="1" type="primary">RvY_17463-1</name>
    <name evidence="1" type="synonym">RvY_17463.1</name>
    <name evidence="1" type="ORF">RvY_17463</name>
</gene>
<dbReference type="Proteomes" id="UP000186922">
    <property type="component" value="Unassembled WGS sequence"/>
</dbReference>
<sequence>MERATLRGKGQQVYTVQQLDNGQRLPVASCATLDGLHSTIDHQNTLCYLKALVFPSCASSGDLRSKTFNIQ</sequence>
<protein>
    <submittedName>
        <fullName evidence="1">Uncharacterized protein</fullName>
    </submittedName>
</protein>
<accession>A0A1D1W626</accession>
<dbReference type="EMBL" id="BDGG01000015">
    <property type="protein sequence ID" value="GAV07648.1"/>
    <property type="molecule type" value="Genomic_DNA"/>
</dbReference>
<keyword evidence="2" id="KW-1185">Reference proteome</keyword>
<organism evidence="1 2">
    <name type="scientific">Ramazzottius varieornatus</name>
    <name type="common">Water bear</name>
    <name type="synonym">Tardigrade</name>
    <dbReference type="NCBI Taxonomy" id="947166"/>
    <lineage>
        <taxon>Eukaryota</taxon>
        <taxon>Metazoa</taxon>
        <taxon>Ecdysozoa</taxon>
        <taxon>Tardigrada</taxon>
        <taxon>Eutardigrada</taxon>
        <taxon>Parachela</taxon>
        <taxon>Hypsibioidea</taxon>
        <taxon>Ramazzottiidae</taxon>
        <taxon>Ramazzottius</taxon>
    </lineage>
</organism>
<evidence type="ECO:0000313" key="2">
    <source>
        <dbReference type="Proteomes" id="UP000186922"/>
    </source>
</evidence>
<comment type="caution">
    <text evidence="1">The sequence shown here is derived from an EMBL/GenBank/DDBJ whole genome shotgun (WGS) entry which is preliminary data.</text>
</comment>